<feature type="transmembrane region" description="Helical" evidence="2">
    <location>
        <begin position="402"/>
        <end position="423"/>
    </location>
</feature>
<evidence type="ECO:0000313" key="5">
    <source>
        <dbReference type="Proteomes" id="UP001152759"/>
    </source>
</evidence>
<feature type="transmembrane region" description="Helical" evidence="2">
    <location>
        <begin position="322"/>
        <end position="341"/>
    </location>
</feature>
<keyword evidence="2" id="KW-0812">Transmembrane</keyword>
<dbReference type="Pfam" id="PF20146">
    <property type="entry name" value="NRF"/>
    <property type="match status" value="1"/>
</dbReference>
<dbReference type="Proteomes" id="UP001152759">
    <property type="component" value="Chromosome 3"/>
</dbReference>
<feature type="compositionally biased region" description="Basic and acidic residues" evidence="1">
    <location>
        <begin position="38"/>
        <end position="53"/>
    </location>
</feature>
<feature type="transmembrane region" description="Helical" evidence="2">
    <location>
        <begin position="617"/>
        <end position="635"/>
    </location>
</feature>
<dbReference type="SMART" id="SM00703">
    <property type="entry name" value="NRF"/>
    <property type="match status" value="1"/>
</dbReference>
<dbReference type="InterPro" id="IPR052728">
    <property type="entry name" value="O2_lipid_transport_reg"/>
</dbReference>
<dbReference type="PANTHER" id="PTHR11161">
    <property type="entry name" value="O-ACYLTRANSFERASE"/>
    <property type="match status" value="1"/>
</dbReference>
<feature type="region of interest" description="Disordered" evidence="1">
    <location>
        <begin position="728"/>
        <end position="747"/>
    </location>
</feature>
<feature type="transmembrane region" description="Helical" evidence="2">
    <location>
        <begin position="693"/>
        <end position="717"/>
    </location>
</feature>
<reference evidence="4" key="1">
    <citation type="submission" date="2021-12" db="EMBL/GenBank/DDBJ databases">
        <authorList>
            <person name="King R."/>
        </authorList>
    </citation>
    <scope>NUCLEOTIDE SEQUENCE</scope>
</reference>
<keyword evidence="2" id="KW-0472">Membrane</keyword>
<feature type="region of interest" description="Disordered" evidence="1">
    <location>
        <begin position="38"/>
        <end position="59"/>
    </location>
</feature>
<feature type="region of interest" description="Disordered" evidence="1">
    <location>
        <begin position="800"/>
        <end position="824"/>
    </location>
</feature>
<dbReference type="GO" id="GO:0016747">
    <property type="term" value="F:acyltransferase activity, transferring groups other than amino-acyl groups"/>
    <property type="evidence" value="ECO:0007669"/>
    <property type="project" value="InterPro"/>
</dbReference>
<gene>
    <name evidence="4" type="ORF">BEMITA_LOCUS5259</name>
</gene>
<evidence type="ECO:0000313" key="4">
    <source>
        <dbReference type="EMBL" id="CAH0386098.1"/>
    </source>
</evidence>
<dbReference type="InterPro" id="IPR006621">
    <property type="entry name" value="Nose-resist-to-fluoxetine_N"/>
</dbReference>
<feature type="transmembrane region" description="Helical" evidence="2">
    <location>
        <begin position="361"/>
        <end position="382"/>
    </location>
</feature>
<feature type="transmembrane region" description="Helical" evidence="2">
    <location>
        <begin position="257"/>
        <end position="278"/>
    </location>
</feature>
<feature type="transmembrane region" description="Helical" evidence="2">
    <location>
        <begin position="547"/>
        <end position="564"/>
    </location>
</feature>
<dbReference type="PANTHER" id="PTHR11161:SF71">
    <property type="entry name" value="NOSE RESISTANT-TO-FLUOXETINE PROTEIN N-TERMINAL DOMAIN-CONTAINING PROTEIN"/>
    <property type="match status" value="1"/>
</dbReference>
<accession>A0A9P0EZY4</accession>
<keyword evidence="2" id="KW-1133">Transmembrane helix</keyword>
<dbReference type="EMBL" id="OU963864">
    <property type="protein sequence ID" value="CAH0386098.1"/>
    <property type="molecule type" value="Genomic_DNA"/>
</dbReference>
<dbReference type="KEGG" id="btab:109032303"/>
<evidence type="ECO:0000259" key="3">
    <source>
        <dbReference type="SMART" id="SM00703"/>
    </source>
</evidence>
<feature type="transmembrane region" description="Helical" evidence="2">
    <location>
        <begin position="464"/>
        <end position="483"/>
    </location>
</feature>
<protein>
    <recommendedName>
        <fullName evidence="3">Nose resistant-to-fluoxetine protein N-terminal domain-containing protein</fullName>
    </recommendedName>
</protein>
<keyword evidence="5" id="KW-1185">Reference proteome</keyword>
<feature type="domain" description="Nose resistant-to-fluoxetine protein N-terminal" evidence="3">
    <location>
        <begin position="85"/>
        <end position="235"/>
    </location>
</feature>
<name>A0A9P0EZY4_BEMTA</name>
<dbReference type="InterPro" id="IPR002656">
    <property type="entry name" value="Acyl_transf_3_dom"/>
</dbReference>
<dbReference type="Pfam" id="PF01757">
    <property type="entry name" value="Acyl_transf_3"/>
    <property type="match status" value="1"/>
</dbReference>
<evidence type="ECO:0000256" key="1">
    <source>
        <dbReference type="SAM" id="MobiDB-lite"/>
    </source>
</evidence>
<organism evidence="4 5">
    <name type="scientific">Bemisia tabaci</name>
    <name type="common">Sweetpotato whitefly</name>
    <name type="synonym">Aleurodes tabaci</name>
    <dbReference type="NCBI Taxonomy" id="7038"/>
    <lineage>
        <taxon>Eukaryota</taxon>
        <taxon>Metazoa</taxon>
        <taxon>Ecdysozoa</taxon>
        <taxon>Arthropoda</taxon>
        <taxon>Hexapoda</taxon>
        <taxon>Insecta</taxon>
        <taxon>Pterygota</taxon>
        <taxon>Neoptera</taxon>
        <taxon>Paraneoptera</taxon>
        <taxon>Hemiptera</taxon>
        <taxon>Sternorrhyncha</taxon>
        <taxon>Aleyrodoidea</taxon>
        <taxon>Aleyrodidae</taxon>
        <taxon>Aleyrodinae</taxon>
        <taxon>Bemisia</taxon>
    </lineage>
</organism>
<dbReference type="AlphaFoldDB" id="A0A9P0EZY4"/>
<feature type="transmembrane region" description="Helical" evidence="2">
    <location>
        <begin position="647"/>
        <end position="665"/>
    </location>
</feature>
<proteinExistence type="predicted"/>
<evidence type="ECO:0000256" key="2">
    <source>
        <dbReference type="SAM" id="Phobius"/>
    </source>
</evidence>
<feature type="transmembrane region" description="Helical" evidence="2">
    <location>
        <begin position="576"/>
        <end position="597"/>
    </location>
</feature>
<sequence>MLAANFVVGEDGTTDATPANGSLHRSVEEIFFDLELSPKTKPDVKPRTKRESPEAPAVPRASRSVWITQLLAEKLAEFRPRATGNPECNAQSEIYQQHLKNLTLWAMQMREASAKSASGYLYGQPSQLGNFDECVSVQDTAPGVSGRYCLAKIEFSPTYRLYPEYYSFPLEGLSPSPDVNVWEYVKKSREPARERRDFVKWAVCVPAACSWKDVEESLREVLADVQKEHNIFVNVTLNERQCSAHQDDGEFPAKSKLFLTFLLVLTGISIVVTGYHHILIHTESTYQGGTFWKIMMGFSMVKSFRSLTNTGGGTNLNGLDGLKFISMVMIIFGHRLMFTLGSAVSNAGNIEKDYLGPSITIISTQLVDTFFTVSGFLTFWLLYPAFKRASRAVIPFTLFYRWLRMMPLYMMILAFFVLVFPYIDDGPLWKTIVWREVERCQENWWTNLLVINNYVNTEKMCTVHGWYLACDLQFFALGALIVYTFTRSQSRGLKMLLTALLFSWVIPFANTYLNDYDGILRSYIRVLSDPISAPHYRDFYVKGHNRAAPYLLGILSAYLVTVLREKKVKISMGMRWFVVLMVAVVAEGSQMYAWKFFDIHTESSLIERSFYAAFHRSLWSLLACSIIIVHLCWGFGSSLEYILCHDFYVPMSRLTFGAFLVHPFLQMYTSADVRAPIYFSHWRMVWMGTGDVFSSYAIAFWLYCIIEAPAGILSSMLKRIIMRQGPRRSKESAPPASVEKAPEVPTTGTYVLTDREAKTTNAEIANVLPRDTVCISSASSVEEPQESATVASFSNYTIKPSDSAQSADRPQELSNKLESMLTPS</sequence>
<feature type="transmembrane region" description="Helical" evidence="2">
    <location>
        <begin position="495"/>
        <end position="513"/>
    </location>
</feature>